<feature type="transmembrane region" description="Helical" evidence="1">
    <location>
        <begin position="127"/>
        <end position="148"/>
    </location>
</feature>
<dbReference type="Proteomes" id="UP001312865">
    <property type="component" value="Unassembled WGS sequence"/>
</dbReference>
<feature type="transmembrane region" description="Helical" evidence="1">
    <location>
        <begin position="31"/>
        <end position="55"/>
    </location>
</feature>
<reference evidence="2 3" key="1">
    <citation type="journal article" date="2018" name="J. Microbiol.">
        <title>Bacillus spongiae sp. nov., isolated from sponge of Jeju Island.</title>
        <authorList>
            <person name="Lee G.E."/>
            <person name="Im W.T."/>
            <person name="Park J.S."/>
        </authorList>
    </citation>
    <scope>NUCLEOTIDE SEQUENCE [LARGE SCALE GENOMIC DNA]</scope>
    <source>
        <strain evidence="2 3">135PIL107-10</strain>
    </source>
</reference>
<feature type="transmembrane region" description="Helical" evidence="1">
    <location>
        <begin position="97"/>
        <end position="115"/>
    </location>
</feature>
<sequence>MKKIGKLEAVLWGVAFPGFPQLILRQHIKGVLFVLLEIIININSSFNTAIMLSFMGETREAAQVIDYQWVLFYPCLYFFSMWDAYRNSLREDERYHYLPFAFAAYFVTVGVMYSAHTTLFDIFFGPVFLPMLFVLPGIAVGLLLRLFIIKWTNI</sequence>
<keyword evidence="1" id="KW-1133">Transmembrane helix</keyword>
<dbReference type="EMBL" id="JBBAXC010000002">
    <property type="protein sequence ID" value="MEI5905908.1"/>
    <property type="molecule type" value="Genomic_DNA"/>
</dbReference>
<gene>
    <name evidence="2" type="ORF">WAK64_02355</name>
</gene>
<accession>A0ABU8H9P9</accession>
<organism evidence="2 3">
    <name type="scientific">Bacillus spongiae</name>
    <dbReference type="NCBI Taxonomy" id="2683610"/>
    <lineage>
        <taxon>Bacteria</taxon>
        <taxon>Bacillati</taxon>
        <taxon>Bacillota</taxon>
        <taxon>Bacilli</taxon>
        <taxon>Bacillales</taxon>
        <taxon>Bacillaceae</taxon>
        <taxon>Bacillus</taxon>
    </lineage>
</organism>
<comment type="caution">
    <text evidence="2">The sequence shown here is derived from an EMBL/GenBank/DDBJ whole genome shotgun (WGS) entry which is preliminary data.</text>
</comment>
<evidence type="ECO:0000313" key="3">
    <source>
        <dbReference type="Proteomes" id="UP001312865"/>
    </source>
</evidence>
<evidence type="ECO:0000256" key="1">
    <source>
        <dbReference type="SAM" id="Phobius"/>
    </source>
</evidence>
<evidence type="ECO:0000313" key="2">
    <source>
        <dbReference type="EMBL" id="MEI5905908.1"/>
    </source>
</evidence>
<protein>
    <submittedName>
        <fullName evidence="2">Uncharacterized protein</fullName>
    </submittedName>
</protein>
<name>A0ABU8H9P9_9BACI</name>
<keyword evidence="1" id="KW-0812">Transmembrane</keyword>
<feature type="transmembrane region" description="Helical" evidence="1">
    <location>
        <begin position="67"/>
        <end position="85"/>
    </location>
</feature>
<keyword evidence="1" id="KW-0472">Membrane</keyword>
<dbReference type="RefSeq" id="WP_336585326.1">
    <property type="nucleotide sequence ID" value="NZ_JBBAXC010000002.1"/>
</dbReference>
<keyword evidence="3" id="KW-1185">Reference proteome</keyword>
<proteinExistence type="predicted"/>